<sequence>MPEEGPLKRCCPPETVRLQVTEGVKVTVLWQLQWGTGFLDLEVMMSSSSQIIEHVVLFKVKDETEPAKVSGWLSGLNGLASLDQVLHLSAGPIHRDLSSAFKFTHMLHSRYSSKEDLSGYSGHPSHLRVVKELGSPILEDLMAVDWVADDLSGPVVPRPGSAMRLTIMKLKGGLGDEEKAKILGAIGDIKDCLGSLNQMTYGENFSPARAKGFSIASVAIFPGLNELEALDSNPELVQLQRDKVRDLLDRVIVLDYVVPPPQSASLS</sequence>
<dbReference type="FunCoup" id="F6HGP7">
    <property type="interactions" value="1141"/>
</dbReference>
<dbReference type="InterPro" id="IPR044662">
    <property type="entry name" value="HS1/DABB1-like"/>
</dbReference>
<organism evidence="3 4">
    <name type="scientific">Vitis vinifera</name>
    <name type="common">Grape</name>
    <dbReference type="NCBI Taxonomy" id="29760"/>
    <lineage>
        <taxon>Eukaryota</taxon>
        <taxon>Viridiplantae</taxon>
        <taxon>Streptophyta</taxon>
        <taxon>Embryophyta</taxon>
        <taxon>Tracheophyta</taxon>
        <taxon>Spermatophyta</taxon>
        <taxon>Magnoliopsida</taxon>
        <taxon>eudicotyledons</taxon>
        <taxon>Gunneridae</taxon>
        <taxon>Pentapetalae</taxon>
        <taxon>rosids</taxon>
        <taxon>Vitales</taxon>
        <taxon>Vitaceae</taxon>
        <taxon>Viteae</taxon>
        <taxon>Vitis</taxon>
    </lineage>
</organism>
<name>F6HGP7_VITVI</name>
<dbReference type="Pfam" id="PF07876">
    <property type="entry name" value="Dabb"/>
    <property type="match status" value="2"/>
</dbReference>
<dbReference type="AlphaFoldDB" id="F6HGP7"/>
<dbReference type="EMBL" id="FN595756">
    <property type="protein sequence ID" value="CCB51412.1"/>
    <property type="molecule type" value="Genomic_DNA"/>
</dbReference>
<dbReference type="PaxDb" id="29760-VIT_11s0016g01330.t01"/>
<dbReference type="InterPro" id="IPR013097">
    <property type="entry name" value="Dabb"/>
</dbReference>
<dbReference type="SUPFAM" id="SSF54909">
    <property type="entry name" value="Dimeric alpha+beta barrel"/>
    <property type="match status" value="2"/>
</dbReference>
<dbReference type="SMART" id="SM00886">
    <property type="entry name" value="Dabb"/>
    <property type="match status" value="2"/>
</dbReference>
<dbReference type="PROSITE" id="PS51502">
    <property type="entry name" value="S_R_A_B_BARREL"/>
    <property type="match status" value="2"/>
</dbReference>
<protein>
    <recommendedName>
        <fullName evidence="2">Stress-response A/B barrel domain-containing protein</fullName>
    </recommendedName>
</protein>
<dbReference type="STRING" id="29760.F6HGP7"/>
<proteinExistence type="predicted"/>
<dbReference type="PANTHER" id="PTHR33178">
    <property type="match status" value="1"/>
</dbReference>
<feature type="domain" description="Stress-response A/B barrel" evidence="2">
    <location>
        <begin position="162"/>
        <end position="256"/>
    </location>
</feature>
<dbReference type="Gene3D" id="3.30.70.100">
    <property type="match status" value="2"/>
</dbReference>
<dbReference type="OrthoDB" id="42919at2759"/>
<dbReference type="PANTHER" id="PTHR33178:SF3">
    <property type="entry name" value="STRESS-RESPONSE A_B BARREL DOMAIN-CONTAINING PROTEIN UP3"/>
    <property type="match status" value="1"/>
</dbReference>
<comment type="subunit">
    <text evidence="1">Homodimer.</text>
</comment>
<dbReference type="Proteomes" id="UP000009183">
    <property type="component" value="Chromosome 11"/>
</dbReference>
<dbReference type="ExpressionAtlas" id="F6HGP7">
    <property type="expression patterns" value="baseline and differential"/>
</dbReference>
<evidence type="ECO:0000313" key="4">
    <source>
        <dbReference type="Proteomes" id="UP000009183"/>
    </source>
</evidence>
<evidence type="ECO:0000313" key="3">
    <source>
        <dbReference type="EMBL" id="CCB51412.1"/>
    </source>
</evidence>
<accession>F6HGP7</accession>
<evidence type="ECO:0000256" key="1">
    <source>
        <dbReference type="ARBA" id="ARBA00011738"/>
    </source>
</evidence>
<dbReference type="eggNOG" id="ENOG502QTKV">
    <property type="taxonomic scope" value="Eukaryota"/>
</dbReference>
<reference evidence="4" key="1">
    <citation type="journal article" date="2007" name="Nature">
        <title>The grapevine genome sequence suggests ancestral hexaploidization in major angiosperm phyla.</title>
        <authorList>
            <consortium name="The French-Italian Public Consortium for Grapevine Genome Characterization."/>
            <person name="Jaillon O."/>
            <person name="Aury J.-M."/>
            <person name="Noel B."/>
            <person name="Policriti A."/>
            <person name="Clepet C."/>
            <person name="Casagrande A."/>
            <person name="Choisne N."/>
            <person name="Aubourg S."/>
            <person name="Vitulo N."/>
            <person name="Jubin C."/>
            <person name="Vezzi A."/>
            <person name="Legeai F."/>
            <person name="Hugueney P."/>
            <person name="Dasilva C."/>
            <person name="Horner D."/>
            <person name="Mica E."/>
            <person name="Jublot D."/>
            <person name="Poulain J."/>
            <person name="Bruyere C."/>
            <person name="Billault A."/>
            <person name="Segurens B."/>
            <person name="Gouyvenoux M."/>
            <person name="Ugarte E."/>
            <person name="Cattonaro F."/>
            <person name="Anthouard V."/>
            <person name="Vico V."/>
            <person name="Del Fabbro C."/>
            <person name="Alaux M."/>
            <person name="Di Gaspero G."/>
            <person name="Dumas V."/>
            <person name="Felice N."/>
            <person name="Paillard S."/>
            <person name="Juman I."/>
            <person name="Moroldo M."/>
            <person name="Scalabrin S."/>
            <person name="Canaguier A."/>
            <person name="Le Clainche I."/>
            <person name="Malacrida G."/>
            <person name="Durand E."/>
            <person name="Pesole G."/>
            <person name="Laucou V."/>
            <person name="Chatelet P."/>
            <person name="Merdinoglu D."/>
            <person name="Delledonne M."/>
            <person name="Pezzotti M."/>
            <person name="Lecharny A."/>
            <person name="Scarpelli C."/>
            <person name="Artiguenave F."/>
            <person name="Pe M.E."/>
            <person name="Valle G."/>
            <person name="Morgante M."/>
            <person name="Caboche M."/>
            <person name="Adam-Blondon A.-F."/>
            <person name="Weissenbach J."/>
            <person name="Quetier F."/>
            <person name="Wincker P."/>
        </authorList>
    </citation>
    <scope>NUCLEOTIDE SEQUENCE [LARGE SCALE GENOMIC DNA]</scope>
    <source>
        <strain evidence="4">cv. Pinot noir / PN40024</strain>
    </source>
</reference>
<dbReference type="InterPro" id="IPR011008">
    <property type="entry name" value="Dimeric_a/b-barrel"/>
</dbReference>
<gene>
    <name evidence="3" type="ordered locus">VIT_11s0016g01330</name>
</gene>
<dbReference type="HOGENOM" id="CLU_087754_0_0_1"/>
<dbReference type="InParanoid" id="F6HGP7"/>
<feature type="domain" description="Stress-response A/B barrel" evidence="2">
    <location>
        <begin position="52"/>
        <end position="146"/>
    </location>
</feature>
<evidence type="ECO:0000259" key="2">
    <source>
        <dbReference type="PROSITE" id="PS51502"/>
    </source>
</evidence>
<keyword evidence="4" id="KW-1185">Reference proteome</keyword>